<gene>
    <name evidence="3" type="primary">sdpI</name>
    <name evidence="3" type="ORF">BGLFYP119_00660</name>
</gene>
<feature type="transmembrane region" description="Helical" evidence="1">
    <location>
        <begin position="187"/>
        <end position="206"/>
    </location>
</feature>
<proteinExistence type="predicted"/>
<dbReference type="Pfam" id="PF13630">
    <property type="entry name" value="SdpI"/>
    <property type="match status" value="1"/>
</dbReference>
<reference evidence="3" key="1">
    <citation type="submission" date="2019-11" db="EMBL/GenBank/DDBJ databases">
        <authorList>
            <person name="Feng L."/>
        </authorList>
    </citation>
    <scope>NUCLEOTIDE SEQUENCE</scope>
    <source>
        <strain evidence="3">BgluceraseaLFYP119</strain>
    </source>
</reference>
<feature type="transmembrane region" description="Helical" evidence="1">
    <location>
        <begin position="52"/>
        <end position="73"/>
    </location>
</feature>
<dbReference type="InterPro" id="IPR026272">
    <property type="entry name" value="SdpI"/>
</dbReference>
<evidence type="ECO:0000313" key="3">
    <source>
        <dbReference type="EMBL" id="VYS80727.1"/>
    </source>
</evidence>
<evidence type="ECO:0000259" key="2">
    <source>
        <dbReference type="Pfam" id="PF07853"/>
    </source>
</evidence>
<keyword evidence="1" id="KW-0472">Membrane</keyword>
<dbReference type="EMBL" id="CACRST010000008">
    <property type="protein sequence ID" value="VYS80727.1"/>
    <property type="molecule type" value="Genomic_DNA"/>
</dbReference>
<feature type="transmembrane region" description="Helical" evidence="1">
    <location>
        <begin position="115"/>
        <end position="134"/>
    </location>
</feature>
<feature type="transmembrane region" description="Helical" evidence="1">
    <location>
        <begin position="163"/>
        <end position="181"/>
    </location>
</feature>
<dbReference type="Pfam" id="PF07853">
    <property type="entry name" value="DUF1648"/>
    <property type="match status" value="1"/>
</dbReference>
<protein>
    <submittedName>
        <fullName evidence="3">Immunity protein SdpI</fullName>
    </submittedName>
</protein>
<dbReference type="PANTHER" id="PTHR37810:SF5">
    <property type="entry name" value="IMMUNITY PROTEIN SDPI"/>
    <property type="match status" value="1"/>
</dbReference>
<keyword evidence="1" id="KW-1133">Transmembrane helix</keyword>
<dbReference type="InterPro" id="IPR025962">
    <property type="entry name" value="SdpI/YhfL"/>
</dbReference>
<dbReference type="AlphaFoldDB" id="A0A6N2RIB7"/>
<evidence type="ECO:0000256" key="1">
    <source>
        <dbReference type="SAM" id="Phobius"/>
    </source>
</evidence>
<dbReference type="GO" id="GO:0009636">
    <property type="term" value="P:response to toxic substance"/>
    <property type="evidence" value="ECO:0007669"/>
    <property type="project" value="TreeGrafter"/>
</dbReference>
<accession>A0A6N2RIB7</accession>
<dbReference type="InterPro" id="IPR012867">
    <property type="entry name" value="DUF1648"/>
</dbReference>
<name>A0A6N2RIB7_9FIRM</name>
<feature type="domain" description="DUF1648" evidence="2">
    <location>
        <begin position="15"/>
        <end position="61"/>
    </location>
</feature>
<organism evidence="3">
    <name type="scientific">Blautia glucerasea</name>
    <dbReference type="NCBI Taxonomy" id="536633"/>
    <lineage>
        <taxon>Bacteria</taxon>
        <taxon>Bacillati</taxon>
        <taxon>Bacillota</taxon>
        <taxon>Clostridia</taxon>
        <taxon>Lachnospirales</taxon>
        <taxon>Lachnospiraceae</taxon>
        <taxon>Blautia</taxon>
    </lineage>
</organism>
<sequence length="210" mass="23665">MFKQYKKTLIAASVLTLLPVVIGLLLWNKLPDQIPTHFGADNAANGWSSKPMAVFGMPLLLLTLEYFCAFFANADPKKKNINQKLMRLILWIVPVLSVVTCLSSYIIALGVPVDIGMLINILIGVMFVIMGNYMHKIKQNYSVGIKLPWTLNSEENWNRTHRLGSWLFVIGGVAFIINGFFKSEWVLVVFLVCVFVIPAGYSFFLYKKGI</sequence>
<feature type="transmembrane region" description="Helical" evidence="1">
    <location>
        <begin position="85"/>
        <end position="109"/>
    </location>
</feature>
<dbReference type="PANTHER" id="PTHR37810">
    <property type="entry name" value="IMMUNITY PROTEIN SDPI"/>
    <property type="match status" value="1"/>
</dbReference>
<dbReference type="PIRSF" id="PIRSF038959">
    <property type="entry name" value="SdpI"/>
    <property type="match status" value="1"/>
</dbReference>
<keyword evidence="1" id="KW-0812">Transmembrane</keyword>
<dbReference type="RefSeq" id="WP_156352654.1">
    <property type="nucleotide sequence ID" value="NZ_CACRST010000008.1"/>
</dbReference>